<accession>A0A560JLG1</accession>
<evidence type="ECO:0000256" key="2">
    <source>
        <dbReference type="ARBA" id="ARBA00023002"/>
    </source>
</evidence>
<evidence type="ECO:0000256" key="1">
    <source>
        <dbReference type="ARBA" id="ARBA00005854"/>
    </source>
</evidence>
<feature type="domain" description="D-isomer specific 2-hydroxyacid dehydrogenase catalytic" evidence="4">
    <location>
        <begin position="31"/>
        <end position="345"/>
    </location>
</feature>
<dbReference type="PROSITE" id="PS00065">
    <property type="entry name" value="D_2_HYDROXYACID_DH_1"/>
    <property type="match status" value="1"/>
</dbReference>
<proteinExistence type="inferred from homology"/>
<dbReference type="Pfam" id="PF02826">
    <property type="entry name" value="2-Hacid_dh_C"/>
    <property type="match status" value="1"/>
</dbReference>
<dbReference type="InterPro" id="IPR029753">
    <property type="entry name" value="D-isomer_DH_CS"/>
</dbReference>
<dbReference type="Proteomes" id="UP000320516">
    <property type="component" value="Unassembled WGS sequence"/>
</dbReference>
<evidence type="ECO:0000259" key="4">
    <source>
        <dbReference type="Pfam" id="PF00389"/>
    </source>
</evidence>
<evidence type="ECO:0000313" key="7">
    <source>
        <dbReference type="Proteomes" id="UP000320516"/>
    </source>
</evidence>
<reference evidence="6 7" key="1">
    <citation type="submission" date="2019-06" db="EMBL/GenBank/DDBJ databases">
        <title>Genomic Encyclopedia of Type Strains, Phase IV (KMG-V): Genome sequencing to study the core and pangenomes of soil and plant-associated prokaryotes.</title>
        <authorList>
            <person name="Whitman W."/>
        </authorList>
    </citation>
    <scope>NUCLEOTIDE SEQUENCE [LARGE SCALE GENOMIC DNA]</scope>
    <source>
        <strain evidence="6 7">BR 12005</strain>
    </source>
</reference>
<dbReference type="InterPro" id="IPR006140">
    <property type="entry name" value="D-isomer_DH_NAD-bd"/>
</dbReference>
<gene>
    <name evidence="6" type="ORF">FBZ87_106169</name>
</gene>
<dbReference type="InterPro" id="IPR036291">
    <property type="entry name" value="NAD(P)-bd_dom_sf"/>
</dbReference>
<dbReference type="SUPFAM" id="SSF52283">
    <property type="entry name" value="Formate/glycerate dehydrogenase catalytic domain-like"/>
    <property type="match status" value="1"/>
</dbReference>
<dbReference type="InterPro" id="IPR029752">
    <property type="entry name" value="D-isomer_DH_CS1"/>
</dbReference>
<dbReference type="InterPro" id="IPR050223">
    <property type="entry name" value="D-isomer_2-hydroxyacid_DH"/>
</dbReference>
<sequence length="360" mass="37807">MFVAHQSTNLSVNERRVAAAREGVMAGNRRVLISQKFFDQASLDYLRDQGCEAEVLALPPGRADADLTEDELRACLAGAAGWIVGHARVTRSLLAALPDLAVVSRRGVGYERVDLAAARELGRVVTIAAGGNDAAVADHTIGLMLAVGRRFRRSQADMAAGKWAIQISTDLYRKTVGIIGYGRIGRSVIRRLSGFDATVLVCTPGPVPPDAPEGVEFVSLPELLRRSDYVSVHAPLTPATRFMIDGAALAAMKPGAILVNAARGGLVDDRALLAALEAGRLAGAGLDVFVSESDQDYREVTAALLARDDVVATPHAAASSREGLDRTNMIAARSVVAVLDGGDPPADCVVADGRSHSQAG</sequence>
<dbReference type="PROSITE" id="PS00671">
    <property type="entry name" value="D_2_HYDROXYACID_DH_3"/>
    <property type="match status" value="1"/>
</dbReference>
<keyword evidence="2 3" id="KW-0560">Oxidoreductase</keyword>
<dbReference type="GO" id="GO:0005829">
    <property type="term" value="C:cytosol"/>
    <property type="evidence" value="ECO:0007669"/>
    <property type="project" value="TreeGrafter"/>
</dbReference>
<dbReference type="SUPFAM" id="SSF51735">
    <property type="entry name" value="NAD(P)-binding Rossmann-fold domains"/>
    <property type="match status" value="1"/>
</dbReference>
<dbReference type="PANTHER" id="PTHR10996:SF283">
    <property type="entry name" value="GLYOXYLATE_HYDROXYPYRUVATE REDUCTASE B"/>
    <property type="match status" value="1"/>
</dbReference>
<dbReference type="EMBL" id="VITV01000006">
    <property type="protein sequence ID" value="TWB71925.1"/>
    <property type="molecule type" value="Genomic_DNA"/>
</dbReference>
<dbReference type="Pfam" id="PF00389">
    <property type="entry name" value="2-Hacid_dh"/>
    <property type="match status" value="1"/>
</dbReference>
<dbReference type="PANTHER" id="PTHR10996">
    <property type="entry name" value="2-HYDROXYACID DEHYDROGENASE-RELATED"/>
    <property type="match status" value="1"/>
</dbReference>
<dbReference type="CDD" id="cd12172">
    <property type="entry name" value="PGDH_like_2"/>
    <property type="match status" value="1"/>
</dbReference>
<feature type="domain" description="D-isomer specific 2-hydroxyacid dehydrogenase NAD-binding" evidence="5">
    <location>
        <begin position="141"/>
        <end position="317"/>
    </location>
</feature>
<name>A0A560JLG1_9PROT</name>
<evidence type="ECO:0000313" key="6">
    <source>
        <dbReference type="EMBL" id="TWB71925.1"/>
    </source>
</evidence>
<dbReference type="Gene3D" id="3.40.50.720">
    <property type="entry name" value="NAD(P)-binding Rossmann-like Domain"/>
    <property type="match status" value="2"/>
</dbReference>
<evidence type="ECO:0000256" key="3">
    <source>
        <dbReference type="RuleBase" id="RU003719"/>
    </source>
</evidence>
<comment type="similarity">
    <text evidence="1 3">Belongs to the D-isomer specific 2-hydroxyacid dehydrogenase family.</text>
</comment>
<protein>
    <submittedName>
        <fullName evidence="6">D-3-phosphoglycerate dehydrogenase</fullName>
    </submittedName>
</protein>
<comment type="caution">
    <text evidence="6">The sequence shown here is derived from an EMBL/GenBank/DDBJ whole genome shotgun (WGS) entry which is preliminary data.</text>
</comment>
<dbReference type="AlphaFoldDB" id="A0A560JLG1"/>
<organism evidence="6 7">
    <name type="scientific">Nitrospirillum amazonense</name>
    <dbReference type="NCBI Taxonomy" id="28077"/>
    <lineage>
        <taxon>Bacteria</taxon>
        <taxon>Pseudomonadati</taxon>
        <taxon>Pseudomonadota</taxon>
        <taxon>Alphaproteobacteria</taxon>
        <taxon>Rhodospirillales</taxon>
        <taxon>Azospirillaceae</taxon>
        <taxon>Nitrospirillum</taxon>
    </lineage>
</organism>
<dbReference type="GO" id="GO:0030267">
    <property type="term" value="F:glyoxylate reductase (NADPH) activity"/>
    <property type="evidence" value="ECO:0007669"/>
    <property type="project" value="TreeGrafter"/>
</dbReference>
<dbReference type="GO" id="GO:0051287">
    <property type="term" value="F:NAD binding"/>
    <property type="evidence" value="ECO:0007669"/>
    <property type="project" value="InterPro"/>
</dbReference>
<dbReference type="InterPro" id="IPR006139">
    <property type="entry name" value="D-isomer_2_OHA_DH_cat_dom"/>
</dbReference>
<evidence type="ECO:0000259" key="5">
    <source>
        <dbReference type="Pfam" id="PF02826"/>
    </source>
</evidence>
<dbReference type="GO" id="GO:0016618">
    <property type="term" value="F:hydroxypyruvate reductase [NAD(P)H] activity"/>
    <property type="evidence" value="ECO:0007669"/>
    <property type="project" value="TreeGrafter"/>
</dbReference>